<dbReference type="InterPro" id="IPR040097">
    <property type="entry name" value="FAAL/FAAC"/>
</dbReference>
<evidence type="ECO:0000313" key="8">
    <source>
        <dbReference type="EMBL" id="PUE05712.1"/>
    </source>
</evidence>
<proteinExistence type="inferred from homology"/>
<evidence type="ECO:0000256" key="1">
    <source>
        <dbReference type="ARBA" id="ARBA00006432"/>
    </source>
</evidence>
<gene>
    <name evidence="8" type="ORF">C3L24_00515</name>
</gene>
<dbReference type="Pfam" id="PF00550">
    <property type="entry name" value="PP-binding"/>
    <property type="match status" value="1"/>
</dbReference>
<dbReference type="CDD" id="cd05931">
    <property type="entry name" value="FAAL"/>
    <property type="match status" value="1"/>
</dbReference>
<dbReference type="PANTHER" id="PTHR22754">
    <property type="entry name" value="DISCO-INTERACTING PROTEIN 2 DIP2 -RELATED"/>
    <property type="match status" value="1"/>
</dbReference>
<dbReference type="GO" id="GO:0070566">
    <property type="term" value="F:adenylyltransferase activity"/>
    <property type="evidence" value="ECO:0007669"/>
    <property type="project" value="TreeGrafter"/>
</dbReference>
<evidence type="ECO:0000313" key="9">
    <source>
        <dbReference type="Proteomes" id="UP000250928"/>
    </source>
</evidence>
<keyword evidence="2" id="KW-0596">Phosphopantetheine</keyword>
<comment type="caution">
    <text evidence="8">The sequence shown here is derived from an EMBL/GenBank/DDBJ whole genome shotgun (WGS) entry which is preliminary data.</text>
</comment>
<dbReference type="InterPro" id="IPR036736">
    <property type="entry name" value="ACP-like_sf"/>
</dbReference>
<feature type="region of interest" description="Disordered" evidence="5">
    <location>
        <begin position="97"/>
        <end position="119"/>
    </location>
</feature>
<dbReference type="Pfam" id="PF00501">
    <property type="entry name" value="AMP-binding"/>
    <property type="match status" value="1"/>
</dbReference>
<evidence type="ECO:0000256" key="3">
    <source>
        <dbReference type="ARBA" id="ARBA00022553"/>
    </source>
</evidence>
<dbReference type="GO" id="GO:0016874">
    <property type="term" value="F:ligase activity"/>
    <property type="evidence" value="ECO:0007669"/>
    <property type="project" value="UniProtKB-KW"/>
</dbReference>
<dbReference type="PROSITE" id="PS00455">
    <property type="entry name" value="AMP_BINDING"/>
    <property type="match status" value="1"/>
</dbReference>
<dbReference type="AlphaFoldDB" id="A0A6N4E758"/>
<dbReference type="FunFam" id="3.40.50.12780:FF:000013">
    <property type="entry name" value="Long-chain-fatty-acid--AMP ligase FadD32"/>
    <property type="match status" value="1"/>
</dbReference>
<keyword evidence="3" id="KW-0597">Phosphoprotein</keyword>
<comment type="similarity">
    <text evidence="1">Belongs to the ATP-dependent AMP-binding enzyme family.</text>
</comment>
<evidence type="ECO:0000256" key="4">
    <source>
        <dbReference type="ARBA" id="ARBA00022598"/>
    </source>
</evidence>
<dbReference type="InterPro" id="IPR020845">
    <property type="entry name" value="AMP-binding_CS"/>
</dbReference>
<protein>
    <recommendedName>
        <fullName evidence="7">Carrier domain-containing protein</fullName>
    </recommendedName>
</protein>
<feature type="transmembrane region" description="Helical" evidence="6">
    <location>
        <begin position="190"/>
        <end position="209"/>
    </location>
</feature>
<name>A0A6N4E758_9GAMM</name>
<evidence type="ECO:0000256" key="2">
    <source>
        <dbReference type="ARBA" id="ARBA00022450"/>
    </source>
</evidence>
<keyword evidence="6" id="KW-0812">Transmembrane</keyword>
<dbReference type="Gene3D" id="3.40.50.12780">
    <property type="entry name" value="N-terminal domain of ligase-like"/>
    <property type="match status" value="1"/>
</dbReference>
<evidence type="ECO:0000259" key="7">
    <source>
        <dbReference type="PROSITE" id="PS50075"/>
    </source>
</evidence>
<feature type="compositionally biased region" description="Basic and acidic residues" evidence="5">
    <location>
        <begin position="97"/>
        <end position="108"/>
    </location>
</feature>
<dbReference type="Gene3D" id="1.10.1200.10">
    <property type="entry name" value="ACP-like"/>
    <property type="match status" value="1"/>
</dbReference>
<dbReference type="SUPFAM" id="SSF47336">
    <property type="entry name" value="ACP-like"/>
    <property type="match status" value="1"/>
</dbReference>
<dbReference type="InterPro" id="IPR006162">
    <property type="entry name" value="Ppantetheine_attach_site"/>
</dbReference>
<keyword evidence="6" id="KW-1133">Transmembrane helix</keyword>
<dbReference type="EMBL" id="PQCO01000043">
    <property type="protein sequence ID" value="PUE05712.1"/>
    <property type="molecule type" value="Genomic_DNA"/>
</dbReference>
<dbReference type="PROSITE" id="PS50075">
    <property type="entry name" value="CARRIER"/>
    <property type="match status" value="1"/>
</dbReference>
<dbReference type="GO" id="GO:0006633">
    <property type="term" value="P:fatty acid biosynthetic process"/>
    <property type="evidence" value="ECO:0007669"/>
    <property type="project" value="TreeGrafter"/>
</dbReference>
<dbReference type="Proteomes" id="UP000250928">
    <property type="component" value="Unassembled WGS sequence"/>
</dbReference>
<dbReference type="SUPFAM" id="SSF56801">
    <property type="entry name" value="Acetyl-CoA synthetase-like"/>
    <property type="match status" value="1"/>
</dbReference>
<evidence type="ECO:0000256" key="5">
    <source>
        <dbReference type="SAM" id="MobiDB-lite"/>
    </source>
</evidence>
<evidence type="ECO:0000256" key="6">
    <source>
        <dbReference type="SAM" id="Phobius"/>
    </source>
</evidence>
<feature type="region of interest" description="Disordered" evidence="5">
    <location>
        <begin position="504"/>
        <end position="531"/>
    </location>
</feature>
<sequence length="585" mass="64508">MNDQSTDRSRTPDNSAADTLLRVAGEVSEELHPGRILPEITLDSSLEYELGLDSLAMVELLNRVELEFGITVDEIAFITADTPRGLLGLIEHALPREDRTTPVRREPEAPAGQGEIPLPHNAPTLNAALEWHVRHCPDRTHVILHGEGDEPERISYRQLADQARGLAAALQLRGLRPGQSVAIMLPTGKAYLYSFFAILYAGAIPVPIYPPVRLAQLEDHLLRHTAILNSAEASMLITMEKGRSVAALLKLQVRSLRLVTTVEALRKRTPPPLRPVAQNGEQIAFVQYTSGSTGNPKGVMLSHTNLLANIRAMGERVGVGPEDCFVSWLPLYHDMGLIGAWLGSLYYAIPLVLMSPLRFLARPERWLWAIHDHRGTLSAAPNFAYELCLTKISQKRLAGLDLGSWRMAFNGAEPVSADTLRRFQERFGPHGLRPDALAPVYGLAECSVGLAFPPEPTAPRIDRIDRERLGREGIAAPADADTPNAMEVVACGQPLAGHRIRITDDQGEERPERSEGRVRFRGPSATRGYMNNPQQTRALFHDGWIDSGDVGYLADGYLYLTSRSKDLIIRGGRNIYPYDKSVATS</sequence>
<keyword evidence="4" id="KW-0436">Ligase</keyword>
<reference evidence="8 9" key="1">
    <citation type="submission" date="2018-01" db="EMBL/GenBank/DDBJ databases">
        <title>Novel co-symbiosis in the lucinid bivalve Phacoides pectinatus.</title>
        <authorList>
            <person name="Lim S.J."/>
            <person name="Davis B.G."/>
            <person name="Gill D.E."/>
            <person name="Engel A.S."/>
            <person name="Anderson L.C."/>
            <person name="Campbell B.J."/>
        </authorList>
    </citation>
    <scope>NUCLEOTIDE SEQUENCE [LARGE SCALE GENOMIC DNA]</scope>
    <source>
        <strain evidence="8">N3_P5</strain>
    </source>
</reference>
<dbReference type="PANTHER" id="PTHR22754:SF32">
    <property type="entry name" value="DISCO-INTERACTING PROTEIN 2"/>
    <property type="match status" value="1"/>
</dbReference>
<dbReference type="InterPro" id="IPR009081">
    <property type="entry name" value="PP-bd_ACP"/>
</dbReference>
<dbReference type="GO" id="GO:0071766">
    <property type="term" value="P:Actinobacterium-type cell wall biogenesis"/>
    <property type="evidence" value="ECO:0007669"/>
    <property type="project" value="UniProtKB-ARBA"/>
</dbReference>
<keyword evidence="6" id="KW-0472">Membrane</keyword>
<dbReference type="InterPro" id="IPR042099">
    <property type="entry name" value="ANL_N_sf"/>
</dbReference>
<dbReference type="InterPro" id="IPR000873">
    <property type="entry name" value="AMP-dep_synth/lig_dom"/>
</dbReference>
<dbReference type="PROSITE" id="PS00012">
    <property type="entry name" value="PHOSPHOPANTETHEINE"/>
    <property type="match status" value="1"/>
</dbReference>
<dbReference type="GO" id="GO:0005886">
    <property type="term" value="C:plasma membrane"/>
    <property type="evidence" value="ECO:0007669"/>
    <property type="project" value="TreeGrafter"/>
</dbReference>
<accession>A0A6N4E758</accession>
<feature type="compositionally biased region" description="Basic and acidic residues" evidence="5">
    <location>
        <begin position="504"/>
        <end position="518"/>
    </location>
</feature>
<organism evidence="8 9">
    <name type="scientific">Candidatus Sedimenticola endophacoides</name>
    <dbReference type="NCBI Taxonomy" id="2548426"/>
    <lineage>
        <taxon>Bacteria</taxon>
        <taxon>Pseudomonadati</taxon>
        <taxon>Pseudomonadota</taxon>
        <taxon>Gammaproteobacteria</taxon>
        <taxon>Chromatiales</taxon>
        <taxon>Sedimenticolaceae</taxon>
        <taxon>Sedimenticola</taxon>
    </lineage>
</organism>
<feature type="domain" description="Carrier" evidence="7">
    <location>
        <begin position="14"/>
        <end position="94"/>
    </location>
</feature>